<dbReference type="PROSITE" id="PS50896">
    <property type="entry name" value="LISH"/>
    <property type="match status" value="1"/>
</dbReference>
<dbReference type="InterPro" id="IPR017252">
    <property type="entry name" value="Dynein_regulator_LIS1"/>
</dbReference>
<dbReference type="PROSITE" id="PS50294">
    <property type="entry name" value="WD_REPEATS_REGION"/>
    <property type="match status" value="5"/>
</dbReference>
<evidence type="ECO:0000256" key="11">
    <source>
        <dbReference type="HAMAP-Rule" id="MF_03141"/>
    </source>
</evidence>
<evidence type="ECO:0000256" key="8">
    <source>
        <dbReference type="ARBA" id="ARBA00023054"/>
    </source>
</evidence>
<feature type="compositionally biased region" description="Polar residues" evidence="13">
    <location>
        <begin position="405"/>
        <end position="415"/>
    </location>
</feature>
<dbReference type="Gene3D" id="2.130.10.10">
    <property type="entry name" value="YVTN repeat-like/Quinoprotein amine dehydrogenase"/>
    <property type="match status" value="1"/>
</dbReference>
<dbReference type="GeneID" id="87956854"/>
<feature type="repeat" description="WD" evidence="12">
    <location>
        <begin position="433"/>
        <end position="449"/>
    </location>
</feature>
<evidence type="ECO:0000256" key="7">
    <source>
        <dbReference type="ARBA" id="ARBA00022776"/>
    </source>
</evidence>
<dbReference type="PIRSF" id="PIRSF037647">
    <property type="entry name" value="Dynein_regulator_Lis1"/>
    <property type="match status" value="1"/>
</dbReference>
<dbReference type="InterPro" id="IPR020472">
    <property type="entry name" value="WD40_PAC1"/>
</dbReference>
<dbReference type="InterPro" id="IPR001680">
    <property type="entry name" value="WD40_rpt"/>
</dbReference>
<feature type="repeat" description="WD" evidence="12">
    <location>
        <begin position="345"/>
        <end position="386"/>
    </location>
</feature>
<comment type="subcellular location">
    <subcellularLocation>
        <location evidence="11">Cytoplasm</location>
        <location evidence="11">Cytoskeleton</location>
    </subcellularLocation>
    <subcellularLocation>
        <location evidence="11">Cytoplasm</location>
        <location evidence="11">Cytoskeleton</location>
        <location evidence="11">Spindle pole</location>
    </subcellularLocation>
    <text evidence="11">Localizes to the plus ends of microtubules and the mitotic spindle poles.</text>
</comment>
<dbReference type="PRINTS" id="PR00320">
    <property type="entry name" value="GPROTEINBRPT"/>
</dbReference>
<name>A0ABZ1D146_9TREE</name>
<keyword evidence="16" id="KW-1185">Reference proteome</keyword>
<feature type="region of interest" description="Disordered" evidence="13">
    <location>
        <begin position="404"/>
        <end position="429"/>
    </location>
</feature>
<dbReference type="Pfam" id="PF00400">
    <property type="entry name" value="WD40"/>
    <property type="match status" value="7"/>
</dbReference>
<keyword evidence="8 11" id="KW-0175">Coiled coil</keyword>
<gene>
    <name evidence="11" type="primary">PAC1</name>
    <name evidence="11" type="synonym">LIS1</name>
    <name evidence="15" type="ORF">IL334_004723</name>
</gene>
<evidence type="ECO:0000256" key="3">
    <source>
        <dbReference type="ARBA" id="ARBA00022574"/>
    </source>
</evidence>
<keyword evidence="1 11" id="KW-0813">Transport</keyword>
<keyword evidence="4 11" id="KW-0132">Cell division</keyword>
<feature type="repeat" description="WD" evidence="12">
    <location>
        <begin position="236"/>
        <end position="277"/>
    </location>
</feature>
<protein>
    <recommendedName>
        <fullName evidence="11">Nuclear distribution protein PAC1</fullName>
    </recommendedName>
    <alternativeName>
        <fullName evidence="11">Lissencephaly-1 homolog</fullName>
        <shortName evidence="11">LIS-1</shortName>
    </alternativeName>
    <alternativeName>
        <fullName evidence="11">nudF homolog</fullName>
    </alternativeName>
</protein>
<evidence type="ECO:0000256" key="13">
    <source>
        <dbReference type="SAM" id="MobiDB-lite"/>
    </source>
</evidence>
<comment type="function">
    <text evidence="11">Positively regulates the activity of the minus-end directed microtubule motor protein dynein. Plays a central role in positioning the mitotic spindle at the bud neck during cell division. Targets cytoplasmic dynein to microtubule plus ends, thereby promoting dynein-mediated microtubule sliding along the bud cortex and consequently the movement of the mitotic spindle to the bud neck.</text>
</comment>
<evidence type="ECO:0000256" key="9">
    <source>
        <dbReference type="ARBA" id="ARBA00023212"/>
    </source>
</evidence>
<dbReference type="SMART" id="SM00320">
    <property type="entry name" value="WD40"/>
    <property type="match status" value="7"/>
</dbReference>
<dbReference type="InterPro" id="IPR015943">
    <property type="entry name" value="WD40/YVTN_repeat-like_dom_sf"/>
</dbReference>
<dbReference type="PROSITE" id="PS00678">
    <property type="entry name" value="WD_REPEATS_1"/>
    <property type="match status" value="4"/>
</dbReference>
<accession>A0ABZ1D146</accession>
<comment type="domain">
    <text evidence="11">Dimerization mediated by the LisH domain may be required to activate dynein.</text>
</comment>
<keyword evidence="7 11" id="KW-0498">Mitosis</keyword>
<reference evidence="15 16" key="1">
    <citation type="submission" date="2024-01" db="EMBL/GenBank/DDBJ databases">
        <title>Comparative genomics of Cryptococcus and Kwoniella reveals pathogenesis evolution and contrasting modes of karyotype evolution via chromosome fusion or intercentromeric recombination.</title>
        <authorList>
            <person name="Coelho M.A."/>
            <person name="David-Palma M."/>
            <person name="Shea T."/>
            <person name="Bowers K."/>
            <person name="McGinley-Smith S."/>
            <person name="Mohammad A.W."/>
            <person name="Gnirke A."/>
            <person name="Yurkov A.M."/>
            <person name="Nowrousian M."/>
            <person name="Sun S."/>
            <person name="Cuomo C.A."/>
            <person name="Heitman J."/>
        </authorList>
    </citation>
    <scope>NUCLEOTIDE SEQUENCE [LARGE SCALE GENOMIC DNA]</scope>
    <source>
        <strain evidence="15">CBS 11374</strain>
    </source>
</reference>
<keyword evidence="2 11" id="KW-0963">Cytoplasm</keyword>
<evidence type="ECO:0000256" key="6">
    <source>
        <dbReference type="ARBA" id="ARBA00022737"/>
    </source>
</evidence>
<dbReference type="PANTHER" id="PTHR19879:SF9">
    <property type="entry name" value="TRANSCRIPTION INITIATION FACTOR TFIID SUBUNIT 5"/>
    <property type="match status" value="1"/>
</dbReference>
<feature type="repeat" description="WD" evidence="12">
    <location>
        <begin position="194"/>
        <end position="235"/>
    </location>
</feature>
<sequence length="449" mass="49344">MSSLLSERQKDELHKSMLSYLHSAGLHDSYEALKRETDNDDFQVDDPKARWVGLLEKKWTSVIRLQKKIMDLESRNSSLIAELASPTRATASSSSSAPFLPRAPARHTLTSHRAPITKVAFHPTWTVIASASEDSSVKIWDWESGEMERTVKGHTKAVGDVDFDPKGGLMVTCSSDLTIKLWDTSNDYTNVKTLHGHDHSISSVRFTPDGEKLVSASRDKTIKVWEVASGYCVKTFTGHSEWVRGVIPSDDGKWLVSCSNDQTSRIWDFATGETKVELRGHEHVVECAVFAPVNSYTAIRELTGLGAAQAGDTRAKSAGAFVATGSRDKTIKLWDGISGQCLRSFVGHDNWIRALVFHPSGKYLLSASDDKTIKIWDLTNGRCVKTVDAHGHFVSSMTWGRASIGGSSNKTQTIPNGDAGSAKKTEDEPRRVNVLATGSVDQTIKIWTP</sequence>
<dbReference type="CDD" id="cd00200">
    <property type="entry name" value="WD40"/>
    <property type="match status" value="1"/>
</dbReference>
<feature type="repeat" description="WD" evidence="12">
    <location>
        <begin position="151"/>
        <end position="192"/>
    </location>
</feature>
<dbReference type="InterPro" id="IPR037190">
    <property type="entry name" value="LIS1_N"/>
</dbReference>
<feature type="domain" description="PAC1-like LisH-like dimerisation" evidence="14">
    <location>
        <begin position="7"/>
        <end position="42"/>
    </location>
</feature>
<dbReference type="HAMAP" id="MF_03141">
    <property type="entry name" value="lis1"/>
    <property type="match status" value="1"/>
</dbReference>
<evidence type="ECO:0000256" key="10">
    <source>
        <dbReference type="ARBA" id="ARBA00023306"/>
    </source>
</evidence>
<evidence type="ECO:0000313" key="15">
    <source>
        <dbReference type="EMBL" id="WRT67751.1"/>
    </source>
</evidence>
<evidence type="ECO:0000256" key="5">
    <source>
        <dbReference type="ARBA" id="ARBA00022701"/>
    </source>
</evidence>
<dbReference type="SUPFAM" id="SSF109925">
    <property type="entry name" value="Lissencephaly-1 protein (Lis-1, PAF-AH alpha) N-terminal domain"/>
    <property type="match status" value="1"/>
</dbReference>
<dbReference type="InterPro" id="IPR006594">
    <property type="entry name" value="LisH"/>
</dbReference>
<dbReference type="PROSITE" id="PS50082">
    <property type="entry name" value="WD_REPEATS_2"/>
    <property type="match status" value="7"/>
</dbReference>
<keyword evidence="3 12" id="KW-0853">WD repeat</keyword>
<feature type="repeat" description="WD" evidence="12">
    <location>
        <begin position="319"/>
        <end position="344"/>
    </location>
</feature>
<evidence type="ECO:0000259" key="14">
    <source>
        <dbReference type="Pfam" id="PF24951"/>
    </source>
</evidence>
<evidence type="ECO:0000256" key="12">
    <source>
        <dbReference type="PROSITE-ProRule" id="PRU00221"/>
    </source>
</evidence>
<dbReference type="InterPro" id="IPR019775">
    <property type="entry name" value="WD40_repeat_CS"/>
</dbReference>
<keyword evidence="5 11" id="KW-0493">Microtubule</keyword>
<dbReference type="InterPro" id="IPR036322">
    <property type="entry name" value="WD40_repeat_dom_sf"/>
</dbReference>
<evidence type="ECO:0000256" key="2">
    <source>
        <dbReference type="ARBA" id="ARBA00022490"/>
    </source>
</evidence>
<comment type="subunit">
    <text evidence="11">Self-associates. Interacts with NDL1 and dynein.</text>
</comment>
<dbReference type="EMBL" id="CP141886">
    <property type="protein sequence ID" value="WRT67751.1"/>
    <property type="molecule type" value="Genomic_DNA"/>
</dbReference>
<dbReference type="PANTHER" id="PTHR19879">
    <property type="entry name" value="TRANSCRIPTION INITIATION FACTOR TFIID"/>
    <property type="match status" value="1"/>
</dbReference>
<organism evidence="15 16">
    <name type="scientific">Kwoniella shivajii</name>
    <dbReference type="NCBI Taxonomy" id="564305"/>
    <lineage>
        <taxon>Eukaryota</taxon>
        <taxon>Fungi</taxon>
        <taxon>Dikarya</taxon>
        <taxon>Basidiomycota</taxon>
        <taxon>Agaricomycotina</taxon>
        <taxon>Tremellomycetes</taxon>
        <taxon>Tremellales</taxon>
        <taxon>Cryptococcaceae</taxon>
        <taxon>Kwoniella</taxon>
    </lineage>
</organism>
<comment type="similarity">
    <text evidence="11">Belongs to the WD repeat LIS1/nudF family.</text>
</comment>
<keyword evidence="9 11" id="KW-0206">Cytoskeleton</keyword>
<evidence type="ECO:0000313" key="16">
    <source>
        <dbReference type="Proteomes" id="UP001329825"/>
    </source>
</evidence>
<dbReference type="RefSeq" id="XP_062792491.1">
    <property type="nucleotide sequence ID" value="XM_062936440.1"/>
</dbReference>
<dbReference type="Pfam" id="PF24951">
    <property type="entry name" value="LisH_PAC1"/>
    <property type="match status" value="1"/>
</dbReference>
<dbReference type="Gene3D" id="1.20.960.30">
    <property type="match status" value="1"/>
</dbReference>
<proteinExistence type="inferred from homology"/>
<dbReference type="SUPFAM" id="SSF50978">
    <property type="entry name" value="WD40 repeat-like"/>
    <property type="match status" value="1"/>
</dbReference>
<keyword evidence="6" id="KW-0677">Repeat</keyword>
<dbReference type="Proteomes" id="UP001329825">
    <property type="component" value="Chromosome 6"/>
</dbReference>
<evidence type="ECO:0000256" key="4">
    <source>
        <dbReference type="ARBA" id="ARBA00022618"/>
    </source>
</evidence>
<feature type="repeat" description="WD" evidence="12">
    <location>
        <begin position="109"/>
        <end position="150"/>
    </location>
</feature>
<evidence type="ECO:0000256" key="1">
    <source>
        <dbReference type="ARBA" id="ARBA00022448"/>
    </source>
</evidence>
<dbReference type="InterPro" id="IPR056795">
    <property type="entry name" value="PAC1-like_LisH-like_dom"/>
</dbReference>
<keyword evidence="10 11" id="KW-0131">Cell cycle</keyword>